<keyword evidence="6 11" id="KW-1133">Transmembrane helix</keyword>
<comment type="similarity">
    <text evidence="2 11">Belongs to the fatty acyl-CoA reductase family.</text>
</comment>
<name>A0A1I8P8W0_STOCA</name>
<comment type="subcellular location">
    <subcellularLocation>
        <location evidence="1">Membrane</location>
        <topology evidence="1">Multi-pass membrane protein</topology>
    </subcellularLocation>
</comment>
<dbReference type="EnsemblMetazoa" id="SCAU005896-RB">
    <property type="protein sequence ID" value="SCAU005896-PB"/>
    <property type="gene ID" value="SCAU005896"/>
</dbReference>
<keyword evidence="3 11" id="KW-0444">Lipid biosynthesis</keyword>
<evidence type="ECO:0000256" key="3">
    <source>
        <dbReference type="ARBA" id="ARBA00022516"/>
    </source>
</evidence>
<dbReference type="FunFam" id="3.40.50.720:FF:000143">
    <property type="entry name" value="Fatty acyl-CoA reductase"/>
    <property type="match status" value="1"/>
</dbReference>
<keyword evidence="8 11" id="KW-0443">Lipid metabolism</keyword>
<evidence type="ECO:0000313" key="15">
    <source>
        <dbReference type="Proteomes" id="UP000095300"/>
    </source>
</evidence>
<dbReference type="AlphaFoldDB" id="A0A1I8P8W0"/>
<evidence type="ECO:0000256" key="11">
    <source>
        <dbReference type="RuleBase" id="RU363097"/>
    </source>
</evidence>
<dbReference type="InterPro" id="IPR033640">
    <property type="entry name" value="FAR_C"/>
</dbReference>
<dbReference type="Proteomes" id="UP000095300">
    <property type="component" value="Unassembled WGS sequence"/>
</dbReference>
<dbReference type="InterPro" id="IPR026055">
    <property type="entry name" value="FAR"/>
</dbReference>
<dbReference type="GO" id="GO:0035336">
    <property type="term" value="P:long-chain fatty-acyl-CoA metabolic process"/>
    <property type="evidence" value="ECO:0007669"/>
    <property type="project" value="TreeGrafter"/>
</dbReference>
<evidence type="ECO:0000256" key="1">
    <source>
        <dbReference type="ARBA" id="ARBA00004141"/>
    </source>
</evidence>
<dbReference type="GO" id="GO:0016020">
    <property type="term" value="C:membrane"/>
    <property type="evidence" value="ECO:0007669"/>
    <property type="project" value="UniProtKB-SubCell"/>
</dbReference>
<dbReference type="GO" id="GO:0005777">
    <property type="term" value="C:peroxisome"/>
    <property type="evidence" value="ECO:0007669"/>
    <property type="project" value="TreeGrafter"/>
</dbReference>
<protein>
    <recommendedName>
        <fullName evidence="11">Fatty acyl-CoA reductase</fullName>
        <ecNumber evidence="11">1.2.1.84</ecNumber>
    </recommendedName>
</protein>
<reference evidence="14" key="2">
    <citation type="submission" date="2020-05" db="UniProtKB">
        <authorList>
            <consortium name="EnsemblMetazoa"/>
        </authorList>
    </citation>
    <scope>IDENTIFICATION</scope>
    <source>
        <strain evidence="14">USDA</strain>
    </source>
</reference>
<dbReference type="SUPFAM" id="SSF51735">
    <property type="entry name" value="NAD(P)-binding Rossmann-fold domains"/>
    <property type="match status" value="1"/>
</dbReference>
<evidence type="ECO:0000313" key="14">
    <source>
        <dbReference type="EnsemblMetazoa" id="SCAU005896-PA"/>
    </source>
</evidence>
<dbReference type="PANTHER" id="PTHR11011:SF12">
    <property type="entry name" value="FATTY ACYL-COA REDUCTASE"/>
    <property type="match status" value="1"/>
</dbReference>
<keyword evidence="7 11" id="KW-0560">Oxidoreductase</keyword>
<comment type="function">
    <text evidence="11">Catalyzes the reduction of fatty acyl-CoA to fatty alcohols.</text>
</comment>
<proteinExistence type="inferred from homology"/>
<feature type="transmembrane region" description="Helical" evidence="11">
    <location>
        <begin position="466"/>
        <end position="487"/>
    </location>
</feature>
<dbReference type="EnsemblMetazoa" id="SCAU005896-RA">
    <property type="protein sequence ID" value="SCAU005896-PA"/>
    <property type="gene ID" value="SCAU005896"/>
</dbReference>
<dbReference type="KEGG" id="scac:106091518"/>
<dbReference type="VEuPathDB" id="VectorBase:SCAU005896"/>
<dbReference type="CDD" id="cd05236">
    <property type="entry name" value="FAR-N_SDR_e"/>
    <property type="match status" value="1"/>
</dbReference>
<comment type="catalytic activity">
    <reaction evidence="10 11">
        <text>a long-chain fatty acyl-CoA + 2 NADPH + 2 H(+) = a long-chain primary fatty alcohol + 2 NADP(+) + CoA</text>
        <dbReference type="Rhea" id="RHEA:52716"/>
        <dbReference type="ChEBI" id="CHEBI:15378"/>
        <dbReference type="ChEBI" id="CHEBI:57287"/>
        <dbReference type="ChEBI" id="CHEBI:57783"/>
        <dbReference type="ChEBI" id="CHEBI:58349"/>
        <dbReference type="ChEBI" id="CHEBI:77396"/>
        <dbReference type="ChEBI" id="CHEBI:83139"/>
        <dbReference type="EC" id="1.2.1.84"/>
    </reaction>
</comment>
<evidence type="ECO:0000259" key="13">
    <source>
        <dbReference type="Pfam" id="PF07993"/>
    </source>
</evidence>
<evidence type="ECO:0000256" key="9">
    <source>
        <dbReference type="ARBA" id="ARBA00023136"/>
    </source>
</evidence>
<dbReference type="Pfam" id="PF03015">
    <property type="entry name" value="Sterile"/>
    <property type="match status" value="1"/>
</dbReference>
<dbReference type="EC" id="1.2.1.84" evidence="11"/>
<dbReference type="PANTHER" id="PTHR11011">
    <property type="entry name" value="MALE STERILITY PROTEIN 2-RELATED"/>
    <property type="match status" value="1"/>
</dbReference>
<feature type="domain" description="Thioester reductase (TE)" evidence="13">
    <location>
        <begin position="18"/>
        <end position="285"/>
    </location>
</feature>
<evidence type="ECO:0000256" key="6">
    <source>
        <dbReference type="ARBA" id="ARBA00022989"/>
    </source>
</evidence>
<evidence type="ECO:0000256" key="10">
    <source>
        <dbReference type="ARBA" id="ARBA00052530"/>
    </source>
</evidence>
<dbReference type="OrthoDB" id="429813at2759"/>
<accession>A0A1I8P8W0</accession>
<evidence type="ECO:0000256" key="4">
    <source>
        <dbReference type="ARBA" id="ARBA00022692"/>
    </source>
</evidence>
<feature type="domain" description="Fatty acyl-CoA reductase C-terminal" evidence="12">
    <location>
        <begin position="360"/>
        <end position="452"/>
    </location>
</feature>
<dbReference type="InterPro" id="IPR013120">
    <property type="entry name" value="FAR_NAD-bd"/>
</dbReference>
<evidence type="ECO:0000256" key="5">
    <source>
        <dbReference type="ARBA" id="ARBA00022857"/>
    </source>
</evidence>
<keyword evidence="15" id="KW-1185">Reference proteome</keyword>
<evidence type="ECO:0000256" key="2">
    <source>
        <dbReference type="ARBA" id="ARBA00005928"/>
    </source>
</evidence>
<dbReference type="STRING" id="35570.A0A1I8P8W0"/>
<dbReference type="Pfam" id="PF07993">
    <property type="entry name" value="NAD_binding_4"/>
    <property type="match status" value="1"/>
</dbReference>
<evidence type="ECO:0000256" key="7">
    <source>
        <dbReference type="ARBA" id="ARBA00023002"/>
    </source>
</evidence>
<dbReference type="EnsemblMetazoa" id="SCAU005896-RC">
    <property type="protein sequence ID" value="SCAU005896-PC"/>
    <property type="gene ID" value="SCAU005896"/>
</dbReference>
<evidence type="ECO:0000256" key="8">
    <source>
        <dbReference type="ARBA" id="ARBA00023098"/>
    </source>
</evidence>
<keyword evidence="4 11" id="KW-0812">Transmembrane</keyword>
<keyword evidence="5 11" id="KW-0521">NADP</keyword>
<dbReference type="GO" id="GO:0080019">
    <property type="term" value="F:alcohol-forming very long-chain fatty acyl-CoA reductase activity"/>
    <property type="evidence" value="ECO:0007669"/>
    <property type="project" value="InterPro"/>
</dbReference>
<gene>
    <name evidence="14" type="primary">106091518</name>
</gene>
<feature type="transmembrane region" description="Helical" evidence="11">
    <location>
        <begin position="351"/>
        <end position="376"/>
    </location>
</feature>
<evidence type="ECO:0000259" key="12">
    <source>
        <dbReference type="Pfam" id="PF03015"/>
    </source>
</evidence>
<keyword evidence="9 11" id="KW-0472">Membrane</keyword>
<dbReference type="Gene3D" id="3.40.50.720">
    <property type="entry name" value="NAD(P)-binding Rossmann-like Domain"/>
    <property type="match status" value="1"/>
</dbReference>
<reference evidence="15" key="1">
    <citation type="submission" date="2015-05" db="EMBL/GenBank/DDBJ databases">
        <authorList>
            <person name="Wilson R.K."/>
            <person name="Warren W.C."/>
            <person name="Olafson P."/>
        </authorList>
    </citation>
    <scope>NUCLEOTIDE SEQUENCE [LARGE SCALE GENOMIC DNA]</scope>
    <source>
        <strain evidence="15">USDA</strain>
    </source>
</reference>
<organism evidence="14 15">
    <name type="scientific">Stomoxys calcitrans</name>
    <name type="common">Stable fly</name>
    <name type="synonym">Conops calcitrans</name>
    <dbReference type="NCBI Taxonomy" id="35570"/>
    <lineage>
        <taxon>Eukaryota</taxon>
        <taxon>Metazoa</taxon>
        <taxon>Ecdysozoa</taxon>
        <taxon>Arthropoda</taxon>
        <taxon>Hexapoda</taxon>
        <taxon>Insecta</taxon>
        <taxon>Pterygota</taxon>
        <taxon>Neoptera</taxon>
        <taxon>Endopterygota</taxon>
        <taxon>Diptera</taxon>
        <taxon>Brachycera</taxon>
        <taxon>Muscomorpha</taxon>
        <taxon>Muscoidea</taxon>
        <taxon>Muscidae</taxon>
        <taxon>Stomoxys</taxon>
    </lineage>
</organism>
<dbReference type="CDD" id="cd09071">
    <property type="entry name" value="FAR_C"/>
    <property type="match status" value="1"/>
</dbReference>
<dbReference type="GO" id="GO:0102965">
    <property type="term" value="F:alcohol-forming long-chain fatty acyl-CoA reductase activity"/>
    <property type="evidence" value="ECO:0007669"/>
    <property type="project" value="UniProtKB-EC"/>
</dbReference>
<dbReference type="InterPro" id="IPR036291">
    <property type="entry name" value="NAD(P)-bd_dom_sf"/>
</dbReference>
<sequence>MTELTPVQQYYKGKTVFITGATGFVGKVLLEKLLYSCSELREIIIICRAKREKSPQLRLEEMWKIPIFQRIKDEKPEMLKKVTLLEGDIAHEFLGLSKQKLEYVAEHTNIVYHVAASLKMQGPLSESIDMNLAGTRRALDLARKMKHLESFVYVSTAFCNCDQNIVEEQVYDFPHKPEDLMRLAEWLDEKTLNSIKDDLIHPQPNNYIYTKRLAELYVRDQYEQMPVAIARPSIVTSIYKDPIPGWIDNYNGVVGIMIASGKGVLRSLMCDKNAEIEVVPVDAVITGLIVIPYSINTQKERPSEIPVFNLTQPKHLQRTCTWIMEHAKRFKDEYPLKAVWHPNTTFTMNIYYHWFNVIMFMFLPALFLDMLLTLCGQRRFMMRVHRRIVAGISVLQFFTTRKWNFKIDKYLEICDNLVPEDKEIFLTPQELKDTEAYLYRSCIGGRQYLCKEPLSNVARARVVAKILFILDRFCKIVLCSLIFYWLANTLGLVDYVRAIDPLHFFVAVK</sequence>